<evidence type="ECO:0000259" key="5">
    <source>
        <dbReference type="PROSITE" id="PS50977"/>
    </source>
</evidence>
<dbReference type="PRINTS" id="PR00455">
    <property type="entry name" value="HTHTETR"/>
</dbReference>
<evidence type="ECO:0000256" key="2">
    <source>
        <dbReference type="ARBA" id="ARBA00023125"/>
    </source>
</evidence>
<dbReference type="RefSeq" id="WP_387701884.1">
    <property type="nucleotide sequence ID" value="NZ_JBIAMX010000014.1"/>
</dbReference>
<evidence type="ECO:0000256" key="3">
    <source>
        <dbReference type="ARBA" id="ARBA00023163"/>
    </source>
</evidence>
<dbReference type="InterPro" id="IPR050109">
    <property type="entry name" value="HTH-type_TetR-like_transc_reg"/>
</dbReference>
<reference evidence="6 7" key="1">
    <citation type="submission" date="2024-10" db="EMBL/GenBank/DDBJ databases">
        <title>The Natural Products Discovery Center: Release of the First 8490 Sequenced Strains for Exploring Actinobacteria Biosynthetic Diversity.</title>
        <authorList>
            <person name="Kalkreuter E."/>
            <person name="Kautsar S.A."/>
            <person name="Yang D."/>
            <person name="Bader C.D."/>
            <person name="Teijaro C.N."/>
            <person name="Fluegel L."/>
            <person name="Davis C.M."/>
            <person name="Simpson J.R."/>
            <person name="Lauterbach L."/>
            <person name="Steele A.D."/>
            <person name="Gui C."/>
            <person name="Meng S."/>
            <person name="Li G."/>
            <person name="Viehrig K."/>
            <person name="Ye F."/>
            <person name="Su P."/>
            <person name="Kiefer A.F."/>
            <person name="Nichols A."/>
            <person name="Cepeda A.J."/>
            <person name="Yan W."/>
            <person name="Fan B."/>
            <person name="Jiang Y."/>
            <person name="Adhikari A."/>
            <person name="Zheng C.-J."/>
            <person name="Schuster L."/>
            <person name="Cowan T.M."/>
            <person name="Smanski M.J."/>
            <person name="Chevrette M.G."/>
            <person name="De Carvalho L.P.S."/>
            <person name="Shen B."/>
        </authorList>
    </citation>
    <scope>NUCLEOTIDE SEQUENCE [LARGE SCALE GENOMIC DNA]</scope>
    <source>
        <strain evidence="6 7">NPDC004045</strain>
    </source>
</reference>
<evidence type="ECO:0000313" key="6">
    <source>
        <dbReference type="EMBL" id="MFF0545446.1"/>
    </source>
</evidence>
<name>A0ABW6PSR0_9NOCA</name>
<dbReference type="Gene3D" id="1.10.357.10">
    <property type="entry name" value="Tetracycline Repressor, domain 2"/>
    <property type="match status" value="1"/>
</dbReference>
<dbReference type="PANTHER" id="PTHR30055">
    <property type="entry name" value="HTH-TYPE TRANSCRIPTIONAL REGULATOR RUTR"/>
    <property type="match status" value="1"/>
</dbReference>
<dbReference type="Proteomes" id="UP001601444">
    <property type="component" value="Unassembled WGS sequence"/>
</dbReference>
<dbReference type="SUPFAM" id="SSF46689">
    <property type="entry name" value="Homeodomain-like"/>
    <property type="match status" value="1"/>
</dbReference>
<keyword evidence="7" id="KW-1185">Reference proteome</keyword>
<accession>A0ABW6PSR0</accession>
<dbReference type="Pfam" id="PF17925">
    <property type="entry name" value="TetR_C_20"/>
    <property type="match status" value="1"/>
</dbReference>
<dbReference type="InterPro" id="IPR041642">
    <property type="entry name" value="KstR_C"/>
</dbReference>
<dbReference type="InterPro" id="IPR001647">
    <property type="entry name" value="HTH_TetR"/>
</dbReference>
<dbReference type="EMBL" id="JBIAMX010000014">
    <property type="protein sequence ID" value="MFF0545446.1"/>
    <property type="molecule type" value="Genomic_DNA"/>
</dbReference>
<feature type="domain" description="HTH tetR-type" evidence="5">
    <location>
        <begin position="7"/>
        <end position="67"/>
    </location>
</feature>
<comment type="caution">
    <text evidence="6">The sequence shown here is derived from an EMBL/GenBank/DDBJ whole genome shotgun (WGS) entry which is preliminary data.</text>
</comment>
<proteinExistence type="predicted"/>
<evidence type="ECO:0000256" key="1">
    <source>
        <dbReference type="ARBA" id="ARBA00023015"/>
    </source>
</evidence>
<dbReference type="Pfam" id="PF00440">
    <property type="entry name" value="TetR_N"/>
    <property type="match status" value="1"/>
</dbReference>
<sequence length="199" mass="21928">MSRGTESDGSARIVAVVLELLNSEGYEAVQLRTVAARAHVSLTRIYRHFPTRDELIIAALAQWMDENAYAAITPPAADASVRDSITQVLRCVFEPWERNPKMLEAYHFARTGPGGRRLDEQGLGVVLPVAEPVLRDLDPTYLQDLVLILGNMALALIGRFATGTLEITEILPTLERTVYRLTADNAALTARKSDLFPPS</sequence>
<feature type="DNA-binding region" description="H-T-H motif" evidence="4">
    <location>
        <begin position="30"/>
        <end position="49"/>
    </location>
</feature>
<gene>
    <name evidence="6" type="ORF">ACFYTF_21680</name>
</gene>
<dbReference type="PANTHER" id="PTHR30055:SF234">
    <property type="entry name" value="HTH-TYPE TRANSCRIPTIONAL REGULATOR BETI"/>
    <property type="match status" value="1"/>
</dbReference>
<organism evidence="6 7">
    <name type="scientific">Nocardia thailandica</name>
    <dbReference type="NCBI Taxonomy" id="257275"/>
    <lineage>
        <taxon>Bacteria</taxon>
        <taxon>Bacillati</taxon>
        <taxon>Actinomycetota</taxon>
        <taxon>Actinomycetes</taxon>
        <taxon>Mycobacteriales</taxon>
        <taxon>Nocardiaceae</taxon>
        <taxon>Nocardia</taxon>
    </lineage>
</organism>
<keyword evidence="1" id="KW-0805">Transcription regulation</keyword>
<protein>
    <submittedName>
        <fullName evidence="6">TetR family transcriptional regulator</fullName>
    </submittedName>
</protein>
<dbReference type="PROSITE" id="PS50977">
    <property type="entry name" value="HTH_TETR_2"/>
    <property type="match status" value="1"/>
</dbReference>
<keyword evidence="2 4" id="KW-0238">DNA-binding</keyword>
<keyword evidence="3" id="KW-0804">Transcription</keyword>
<evidence type="ECO:0000256" key="4">
    <source>
        <dbReference type="PROSITE-ProRule" id="PRU00335"/>
    </source>
</evidence>
<dbReference type="InterPro" id="IPR009057">
    <property type="entry name" value="Homeodomain-like_sf"/>
</dbReference>
<evidence type="ECO:0000313" key="7">
    <source>
        <dbReference type="Proteomes" id="UP001601444"/>
    </source>
</evidence>